<dbReference type="GO" id="GO:0000150">
    <property type="term" value="F:DNA strand exchange activity"/>
    <property type="evidence" value="ECO:0007669"/>
    <property type="project" value="InterPro"/>
</dbReference>
<keyword evidence="1" id="KW-0229">DNA integration</keyword>
<feature type="domain" description="Resolvase/invertase-type recombinase catalytic" evidence="5">
    <location>
        <begin position="3"/>
        <end position="140"/>
    </location>
</feature>
<name>A0A1S9T796_BACCE</name>
<evidence type="ECO:0000256" key="4">
    <source>
        <dbReference type="PIRSR" id="PIRSR606118-50"/>
    </source>
</evidence>
<proteinExistence type="predicted"/>
<feature type="active site" description="O-(5'-phospho-DNA)-serine intermediate" evidence="4">
    <location>
        <position position="11"/>
    </location>
</feature>
<gene>
    <name evidence="6" type="ORF">BW897_31440</name>
</gene>
<dbReference type="PROSITE" id="PS00398">
    <property type="entry name" value="RECOMBINASES_2"/>
    <property type="match status" value="1"/>
</dbReference>
<dbReference type="PANTHER" id="PTHR30461:SF2">
    <property type="entry name" value="SERINE RECOMBINASE PINE-RELATED"/>
    <property type="match status" value="1"/>
</dbReference>
<dbReference type="InterPro" id="IPR006119">
    <property type="entry name" value="Resolv_N"/>
</dbReference>
<dbReference type="CDD" id="cd03768">
    <property type="entry name" value="SR_ResInv"/>
    <property type="match status" value="1"/>
</dbReference>
<protein>
    <recommendedName>
        <fullName evidence="5">Resolvase/invertase-type recombinase catalytic domain-containing protein</fullName>
    </recommendedName>
</protein>
<keyword evidence="2" id="KW-0238">DNA-binding</keyword>
<keyword evidence="3" id="KW-0233">DNA recombination</keyword>
<evidence type="ECO:0000256" key="3">
    <source>
        <dbReference type="ARBA" id="ARBA00023172"/>
    </source>
</evidence>
<evidence type="ECO:0000259" key="5">
    <source>
        <dbReference type="PROSITE" id="PS51736"/>
    </source>
</evidence>
<dbReference type="PANTHER" id="PTHR30461">
    <property type="entry name" value="DNA-INVERTASE FROM LAMBDOID PROPHAGE"/>
    <property type="match status" value="1"/>
</dbReference>
<dbReference type="Gene3D" id="3.40.50.1390">
    <property type="entry name" value="Resolvase, N-terminal catalytic domain"/>
    <property type="match status" value="1"/>
</dbReference>
<dbReference type="Proteomes" id="UP000190906">
    <property type="component" value="Unassembled WGS sequence"/>
</dbReference>
<dbReference type="InterPro" id="IPR036162">
    <property type="entry name" value="Resolvase-like_N_sf"/>
</dbReference>
<evidence type="ECO:0000313" key="7">
    <source>
        <dbReference type="Proteomes" id="UP000190906"/>
    </source>
</evidence>
<dbReference type="SMART" id="SM00857">
    <property type="entry name" value="Resolvase"/>
    <property type="match status" value="1"/>
</dbReference>
<dbReference type="SUPFAM" id="SSF53041">
    <property type="entry name" value="Resolvase-like"/>
    <property type="match status" value="1"/>
</dbReference>
<accession>A0A1S9T796</accession>
<dbReference type="InterPro" id="IPR050639">
    <property type="entry name" value="SSR_resolvase"/>
</dbReference>
<sequence>MGNVYGYARVSAAHQDLEIQIEELQRYGVDKLFCEKISGKNVNDRTEFKQLLEVVQPGDTVVGYKLDRMGRSISDVLKTYESFTERGIHLVCISDGIDTRRNNDIMTKAMVTLLGLFAEMERNFIRERTMAGKLRAREHGVKFGRKGKNKDLVDHAIDLWKTRKYTIKQIEKKTTVTKSTLYREIEKRGLMKES</sequence>
<evidence type="ECO:0000313" key="6">
    <source>
        <dbReference type="EMBL" id="OOR05441.1"/>
    </source>
</evidence>
<organism evidence="6 7">
    <name type="scientific">Bacillus cereus</name>
    <dbReference type="NCBI Taxonomy" id="1396"/>
    <lineage>
        <taxon>Bacteria</taxon>
        <taxon>Bacillati</taxon>
        <taxon>Bacillota</taxon>
        <taxon>Bacilli</taxon>
        <taxon>Bacillales</taxon>
        <taxon>Bacillaceae</taxon>
        <taxon>Bacillus</taxon>
        <taxon>Bacillus cereus group</taxon>
    </lineage>
</organism>
<reference evidence="6 7" key="1">
    <citation type="submission" date="2017-01" db="EMBL/GenBank/DDBJ databases">
        <title>Bacillus cereus isolates.</title>
        <authorList>
            <person name="Beno S.M."/>
        </authorList>
    </citation>
    <scope>NUCLEOTIDE SEQUENCE [LARGE SCALE GENOMIC DNA]</scope>
    <source>
        <strain evidence="6 7">FSL H8-0485</strain>
    </source>
</reference>
<dbReference type="RefSeq" id="WP_002187694.1">
    <property type="nucleotide sequence ID" value="NZ_MUAJ01000085.1"/>
</dbReference>
<dbReference type="InterPro" id="IPR006118">
    <property type="entry name" value="Recombinase_CS"/>
</dbReference>
<evidence type="ECO:0000256" key="2">
    <source>
        <dbReference type="ARBA" id="ARBA00023125"/>
    </source>
</evidence>
<evidence type="ECO:0000256" key="1">
    <source>
        <dbReference type="ARBA" id="ARBA00022908"/>
    </source>
</evidence>
<dbReference type="AlphaFoldDB" id="A0A1S9T796"/>
<dbReference type="PROSITE" id="PS51736">
    <property type="entry name" value="RECOMBINASES_3"/>
    <property type="match status" value="1"/>
</dbReference>
<comment type="caution">
    <text evidence="6">The sequence shown here is derived from an EMBL/GenBank/DDBJ whole genome shotgun (WGS) entry which is preliminary data.</text>
</comment>
<dbReference type="EMBL" id="MUAJ01000085">
    <property type="protein sequence ID" value="OOR05441.1"/>
    <property type="molecule type" value="Genomic_DNA"/>
</dbReference>
<dbReference type="Pfam" id="PF00239">
    <property type="entry name" value="Resolvase"/>
    <property type="match status" value="1"/>
</dbReference>
<dbReference type="GO" id="GO:0003677">
    <property type="term" value="F:DNA binding"/>
    <property type="evidence" value="ECO:0007669"/>
    <property type="project" value="UniProtKB-KW"/>
</dbReference>
<dbReference type="GO" id="GO:0015074">
    <property type="term" value="P:DNA integration"/>
    <property type="evidence" value="ECO:0007669"/>
    <property type="project" value="UniProtKB-KW"/>
</dbReference>